<dbReference type="Proteomes" id="UP000321085">
    <property type="component" value="Unassembled WGS sequence"/>
</dbReference>
<accession>A0A512BWX1</accession>
<name>A0A512BWX1_9HYPH</name>
<evidence type="ECO:0000313" key="2">
    <source>
        <dbReference type="Proteomes" id="UP000321085"/>
    </source>
</evidence>
<comment type="caution">
    <text evidence="1">The sequence shown here is derived from an EMBL/GenBank/DDBJ whole genome shotgun (WGS) entry which is preliminary data.</text>
</comment>
<organism evidence="1 2">
    <name type="scientific">Microvirga aerophila</name>
    <dbReference type="NCBI Taxonomy" id="670291"/>
    <lineage>
        <taxon>Bacteria</taxon>
        <taxon>Pseudomonadati</taxon>
        <taxon>Pseudomonadota</taxon>
        <taxon>Alphaproteobacteria</taxon>
        <taxon>Hyphomicrobiales</taxon>
        <taxon>Methylobacteriaceae</taxon>
        <taxon>Microvirga</taxon>
    </lineage>
</organism>
<proteinExistence type="predicted"/>
<evidence type="ECO:0000313" key="1">
    <source>
        <dbReference type="EMBL" id="GEO16451.1"/>
    </source>
</evidence>
<keyword evidence="2" id="KW-1185">Reference proteome</keyword>
<dbReference type="AlphaFoldDB" id="A0A512BWX1"/>
<dbReference type="EMBL" id="BJYU01000065">
    <property type="protein sequence ID" value="GEO16451.1"/>
    <property type="molecule type" value="Genomic_DNA"/>
</dbReference>
<sequence>MVRRAARDLRHHTGKAQSPEVELVHKGFDDAHGIVGHHIVVQALGKQGDLPAVFPFNETLHAALRRSRAAYQINAFPHSLDPEKTFNSLHKVERLSA</sequence>
<gene>
    <name evidence="1" type="ORF">MAE02_41470</name>
</gene>
<protein>
    <submittedName>
        <fullName evidence="1">Uncharacterized protein</fullName>
    </submittedName>
</protein>
<reference evidence="1 2" key="1">
    <citation type="submission" date="2019-07" db="EMBL/GenBank/DDBJ databases">
        <title>Whole genome shotgun sequence of Microvirga aerophila NBRC 106136.</title>
        <authorList>
            <person name="Hosoyama A."/>
            <person name="Uohara A."/>
            <person name="Ohji S."/>
            <person name="Ichikawa N."/>
        </authorList>
    </citation>
    <scope>NUCLEOTIDE SEQUENCE [LARGE SCALE GENOMIC DNA]</scope>
    <source>
        <strain evidence="1 2">NBRC 106136</strain>
    </source>
</reference>